<dbReference type="EMBL" id="OA882439">
    <property type="protein sequence ID" value="CAD7275358.1"/>
    <property type="molecule type" value="Genomic_DNA"/>
</dbReference>
<evidence type="ECO:0000313" key="2">
    <source>
        <dbReference type="Proteomes" id="UP000678499"/>
    </source>
</evidence>
<sequence length="88" mass="10148">MERNWAVRELLPVLTATTSLYVKNFEGERRRWRLRLPKTDYLSKPSKYVNTAPTPDTYGIYDSDMIKCCSVKITIGNPSPSHQNQQGN</sequence>
<dbReference type="AlphaFoldDB" id="A0A7R9BHD1"/>
<organism evidence="1">
    <name type="scientific">Notodromas monacha</name>
    <dbReference type="NCBI Taxonomy" id="399045"/>
    <lineage>
        <taxon>Eukaryota</taxon>
        <taxon>Metazoa</taxon>
        <taxon>Ecdysozoa</taxon>
        <taxon>Arthropoda</taxon>
        <taxon>Crustacea</taxon>
        <taxon>Oligostraca</taxon>
        <taxon>Ostracoda</taxon>
        <taxon>Podocopa</taxon>
        <taxon>Podocopida</taxon>
        <taxon>Cypridocopina</taxon>
        <taxon>Cypridoidea</taxon>
        <taxon>Cyprididae</taxon>
        <taxon>Notodromas</taxon>
    </lineage>
</organism>
<keyword evidence="2" id="KW-1185">Reference proteome</keyword>
<evidence type="ECO:0000313" key="1">
    <source>
        <dbReference type="EMBL" id="CAD7275358.1"/>
    </source>
</evidence>
<gene>
    <name evidence="1" type="ORF">NMOB1V02_LOCUS3156</name>
</gene>
<proteinExistence type="predicted"/>
<accession>A0A7R9BHD1</accession>
<reference evidence="1" key="1">
    <citation type="submission" date="2020-11" db="EMBL/GenBank/DDBJ databases">
        <authorList>
            <person name="Tran Van P."/>
        </authorList>
    </citation>
    <scope>NUCLEOTIDE SEQUENCE</scope>
</reference>
<dbReference type="EMBL" id="CAJPEX010000402">
    <property type="protein sequence ID" value="CAG0915510.1"/>
    <property type="molecule type" value="Genomic_DNA"/>
</dbReference>
<dbReference type="Proteomes" id="UP000678499">
    <property type="component" value="Unassembled WGS sequence"/>
</dbReference>
<name>A0A7R9BHD1_9CRUS</name>
<protein>
    <submittedName>
        <fullName evidence="1">Uncharacterized protein</fullName>
    </submittedName>
</protein>